<evidence type="ECO:0000256" key="2">
    <source>
        <dbReference type="ARBA" id="ARBA00022475"/>
    </source>
</evidence>
<evidence type="ECO:0000256" key="9">
    <source>
        <dbReference type="HAMAP-Rule" id="MF_00161"/>
    </source>
</evidence>
<keyword evidence="4 9" id="KW-0812">Transmembrane</keyword>
<keyword evidence="6 9" id="KW-0378">Hydrolase</keyword>
<dbReference type="PANTHER" id="PTHR33695:SF1">
    <property type="entry name" value="LIPOPROTEIN SIGNAL PEPTIDASE"/>
    <property type="match status" value="1"/>
</dbReference>
<dbReference type="AlphaFoldDB" id="A0A371YML8"/>
<comment type="caution">
    <text evidence="13">The sequence shown here is derived from an EMBL/GenBank/DDBJ whole genome shotgun (WGS) entry which is preliminary data.</text>
</comment>
<dbReference type="UniPathway" id="UPA00665"/>
<evidence type="ECO:0000313" key="15">
    <source>
        <dbReference type="Proteomes" id="UP001595455"/>
    </source>
</evidence>
<dbReference type="PROSITE" id="PS00855">
    <property type="entry name" value="SPASE_II"/>
    <property type="match status" value="1"/>
</dbReference>
<comment type="caution">
    <text evidence="9">Lacks conserved residue(s) required for the propagation of feature annotation.</text>
</comment>
<keyword evidence="15" id="KW-1185">Reference proteome</keyword>
<feature type="transmembrane region" description="Helical" evidence="9">
    <location>
        <begin position="141"/>
        <end position="161"/>
    </location>
</feature>
<accession>A0A371YML8</accession>
<comment type="subcellular location">
    <subcellularLocation>
        <location evidence="9">Cell membrane</location>
        <topology evidence="9">Multi-pass membrane protein</topology>
    </subcellularLocation>
</comment>
<keyword evidence="7 9" id="KW-1133">Transmembrane helix</keyword>
<gene>
    <name evidence="9 12" type="primary">lspA</name>
    <name evidence="12" type="ORF">ACFODO_08990</name>
    <name evidence="13" type="ORF">C9E89_015220</name>
</gene>
<evidence type="ECO:0000256" key="5">
    <source>
        <dbReference type="ARBA" id="ARBA00022750"/>
    </source>
</evidence>
<dbReference type="Pfam" id="PF01252">
    <property type="entry name" value="Peptidase_A8"/>
    <property type="match status" value="1"/>
</dbReference>
<keyword evidence="3 9" id="KW-0645">Protease</keyword>
<evidence type="ECO:0000256" key="3">
    <source>
        <dbReference type="ARBA" id="ARBA00022670"/>
    </source>
</evidence>
<dbReference type="GO" id="GO:0004190">
    <property type="term" value="F:aspartic-type endopeptidase activity"/>
    <property type="evidence" value="ECO:0007669"/>
    <property type="project" value="UniProtKB-UniRule"/>
</dbReference>
<evidence type="ECO:0000256" key="1">
    <source>
        <dbReference type="ARBA" id="ARBA00006139"/>
    </source>
</evidence>
<feature type="active site" evidence="9">
    <location>
        <position position="131"/>
    </location>
</feature>
<keyword evidence="13" id="KW-0449">Lipoprotein</keyword>
<evidence type="ECO:0000256" key="4">
    <source>
        <dbReference type="ARBA" id="ARBA00022692"/>
    </source>
</evidence>
<comment type="similarity">
    <text evidence="1 9 11">Belongs to the peptidase A8 family.</text>
</comment>
<dbReference type="GO" id="GO:0005886">
    <property type="term" value="C:plasma membrane"/>
    <property type="evidence" value="ECO:0007669"/>
    <property type="project" value="UniProtKB-SubCell"/>
</dbReference>
<reference evidence="12" key="1">
    <citation type="journal article" date="2014" name="Int. J. Syst. Evol. Microbiol.">
        <title>Complete genome of a new Firmicutes species belonging to the dominant human colonic microbiota ('Ruminococcus bicirculans') reveals two chromosomes and a selective capacity to utilize plant glucans.</title>
        <authorList>
            <consortium name="NISC Comparative Sequencing Program"/>
            <person name="Wegmann U."/>
            <person name="Louis P."/>
            <person name="Goesmann A."/>
            <person name="Henrissat B."/>
            <person name="Duncan S.H."/>
            <person name="Flint H.J."/>
        </authorList>
    </citation>
    <scope>NUCLEOTIDE SEQUENCE</scope>
    <source>
        <strain evidence="12">KCTC 62575</strain>
    </source>
</reference>
<name>A0A371YML8_9GAMM</name>
<protein>
    <recommendedName>
        <fullName evidence="9">Lipoprotein signal peptidase</fullName>
        <ecNumber evidence="9">3.4.23.36</ecNumber>
    </recommendedName>
    <alternativeName>
        <fullName evidence="9">Prolipoprotein signal peptidase</fullName>
    </alternativeName>
    <alternativeName>
        <fullName evidence="9">Signal peptidase II</fullName>
        <shortName evidence="9">SPase II</shortName>
    </alternativeName>
</protein>
<keyword evidence="5 9" id="KW-0064">Aspartyl protease</keyword>
<dbReference type="RefSeq" id="WP_107009189.1">
    <property type="nucleotide sequence ID" value="NZ_JBHRSF010000023.1"/>
</dbReference>
<dbReference type="NCBIfam" id="TIGR00077">
    <property type="entry name" value="lspA"/>
    <property type="match status" value="1"/>
</dbReference>
<dbReference type="EMBL" id="JBHRSF010000023">
    <property type="protein sequence ID" value="MFC2995401.1"/>
    <property type="molecule type" value="Genomic_DNA"/>
</dbReference>
<feature type="active site" evidence="9">
    <location>
        <position position="149"/>
    </location>
</feature>
<dbReference type="OrthoDB" id="9810259at2"/>
<evidence type="ECO:0000256" key="8">
    <source>
        <dbReference type="ARBA" id="ARBA00023136"/>
    </source>
</evidence>
<reference evidence="13 14" key="2">
    <citation type="submission" date="2018-08" db="EMBL/GenBank/DDBJ databases">
        <title>The draft genome of Acinetobacter sichuanensis strain WCHAc060041.</title>
        <authorList>
            <person name="Qin J."/>
            <person name="Feng Y."/>
            <person name="Zong Z."/>
        </authorList>
    </citation>
    <scope>NUCLEOTIDE SEQUENCE [LARGE SCALE GENOMIC DNA]</scope>
    <source>
        <strain evidence="13 14">WCHAc060041</strain>
    </source>
</reference>
<dbReference type="Proteomes" id="UP001595455">
    <property type="component" value="Unassembled WGS sequence"/>
</dbReference>
<evidence type="ECO:0000256" key="11">
    <source>
        <dbReference type="RuleBase" id="RU004181"/>
    </source>
</evidence>
<comment type="catalytic activity">
    <reaction evidence="9 10">
        <text>Release of signal peptides from bacterial membrane prolipoproteins. Hydrolyzes -Xaa-Yaa-Zaa-|-(S,diacylglyceryl)Cys-, in which Xaa is hydrophobic (preferably Leu), and Yaa (Ala or Ser) and Zaa (Gly or Ala) have small, neutral side chains.</text>
        <dbReference type="EC" id="3.4.23.36"/>
    </reaction>
</comment>
<comment type="function">
    <text evidence="9 10">This protein specifically catalyzes the removal of signal peptides from prolipoproteins.</text>
</comment>
<reference evidence="12" key="4">
    <citation type="submission" date="2024-09" db="EMBL/GenBank/DDBJ databases">
        <authorList>
            <person name="Sun Q."/>
            <person name="Mori K."/>
        </authorList>
    </citation>
    <scope>NUCLEOTIDE SEQUENCE</scope>
    <source>
        <strain evidence="12">KCTC 62575</strain>
    </source>
</reference>
<comment type="pathway">
    <text evidence="9">Protein modification; lipoprotein biosynthesis (signal peptide cleavage).</text>
</comment>
<dbReference type="Proteomes" id="UP000240957">
    <property type="component" value="Unassembled WGS sequence"/>
</dbReference>
<dbReference type="InterPro" id="IPR001872">
    <property type="entry name" value="Peptidase_A8"/>
</dbReference>
<dbReference type="PANTHER" id="PTHR33695">
    <property type="entry name" value="LIPOPROTEIN SIGNAL PEPTIDASE"/>
    <property type="match status" value="1"/>
</dbReference>
<evidence type="ECO:0000256" key="10">
    <source>
        <dbReference type="RuleBase" id="RU000594"/>
    </source>
</evidence>
<evidence type="ECO:0000256" key="6">
    <source>
        <dbReference type="ARBA" id="ARBA00022801"/>
    </source>
</evidence>
<dbReference type="PRINTS" id="PR00781">
    <property type="entry name" value="LIPOSIGPTASE"/>
</dbReference>
<evidence type="ECO:0000256" key="7">
    <source>
        <dbReference type="ARBA" id="ARBA00022989"/>
    </source>
</evidence>
<reference evidence="15" key="3">
    <citation type="journal article" date="2019" name="Int. J. Syst. Evol. Microbiol.">
        <title>The Global Catalogue of Microorganisms (GCM) 10K type strain sequencing project: providing services to taxonomists for standard genome sequencing and annotation.</title>
        <authorList>
            <consortium name="The Broad Institute Genomics Platform"/>
            <consortium name="The Broad Institute Genome Sequencing Center for Infectious Disease"/>
            <person name="Wu L."/>
            <person name="Ma J."/>
        </authorList>
    </citation>
    <scope>NUCLEOTIDE SEQUENCE [LARGE SCALE GENOMIC DNA]</scope>
    <source>
        <strain evidence="15">KCTC 62575</strain>
    </source>
</reference>
<dbReference type="EMBL" id="PYIX02000028">
    <property type="protein sequence ID" value="RFC82726.1"/>
    <property type="molecule type" value="Genomic_DNA"/>
</dbReference>
<keyword evidence="8 9" id="KW-0472">Membrane</keyword>
<evidence type="ECO:0000313" key="12">
    <source>
        <dbReference type="EMBL" id="MFC2995401.1"/>
    </source>
</evidence>
<dbReference type="EC" id="3.4.23.36" evidence="9"/>
<sequence length="179" mass="20276">MPNPQNKKGLFQFYPHNLLWLGLSVLAIVLDQWTKWIAVSHLKYGEQNPVMPFLNWTLAHNYGAAFSFLSDAGGWQKYFFTGLAGIVSVIFVFWLMRMPKKLIILPAAIALILGGAVGNLIDRVSLGYVVDFIHVYYNNSHFPIFNLADSAITLGTILLLIDTFFLEKQRIQRAEAQND</sequence>
<dbReference type="HAMAP" id="MF_00161">
    <property type="entry name" value="LspA"/>
    <property type="match status" value="1"/>
</dbReference>
<feature type="transmembrane region" description="Helical" evidence="9">
    <location>
        <begin position="102"/>
        <end position="121"/>
    </location>
</feature>
<keyword evidence="2 9" id="KW-1003">Cell membrane</keyword>
<dbReference type="GO" id="GO:0006508">
    <property type="term" value="P:proteolysis"/>
    <property type="evidence" value="ECO:0007669"/>
    <property type="project" value="UniProtKB-KW"/>
</dbReference>
<evidence type="ECO:0000313" key="14">
    <source>
        <dbReference type="Proteomes" id="UP000240957"/>
    </source>
</evidence>
<organism evidence="13 14">
    <name type="scientific">Acinetobacter sichuanensis</name>
    <dbReference type="NCBI Taxonomy" id="2136183"/>
    <lineage>
        <taxon>Bacteria</taxon>
        <taxon>Pseudomonadati</taxon>
        <taxon>Pseudomonadota</taxon>
        <taxon>Gammaproteobacteria</taxon>
        <taxon>Moraxellales</taxon>
        <taxon>Moraxellaceae</taxon>
        <taxon>Acinetobacter</taxon>
    </lineage>
</organism>
<proteinExistence type="inferred from homology"/>
<evidence type="ECO:0000313" key="13">
    <source>
        <dbReference type="EMBL" id="RFC82726.1"/>
    </source>
</evidence>
<feature type="transmembrane region" description="Helical" evidence="9">
    <location>
        <begin position="75"/>
        <end position="95"/>
    </location>
</feature>